<dbReference type="AlphaFoldDB" id="A0A3P3ZJD0"/>
<sequence>MEWRSSCVLWLTATAFIILALELRGVVAAAMDLSNPVEHNHFLLLAPYGSRLGPDADADGASTARYVQLSNGSRFLCNTISTKRRDPLDANHYPLGRQMESLMAVMRNSKHPCVQYSEGSYVIVYCWDKHVRVDALARTKSRSLGKRQSEKVQLYWSASDAFGRHAATVYSGGDVCPYEKERRIETEVRFYCRYSQFQNPIPYISLYESSQCSYVLRLLSSKFCSVSQLDHPREEETVRCQMLDD</sequence>
<dbReference type="KEGG" id="lbz:LBRM_35_5470"/>
<dbReference type="EMBL" id="LS997634">
    <property type="protein sequence ID" value="SYZ70376.1"/>
    <property type="molecule type" value="Genomic_DNA"/>
</dbReference>
<dbReference type="RefSeq" id="XP_001569162.1">
    <property type="nucleotide sequence ID" value="XM_001569112.1"/>
</dbReference>
<dbReference type="PANTHER" id="PTHR15414:SF0">
    <property type="entry name" value="ENDOPLASMIC RETICULUM LECTIN 1"/>
    <property type="match status" value="1"/>
</dbReference>
<evidence type="ECO:0000256" key="1">
    <source>
        <dbReference type="SAM" id="SignalP"/>
    </source>
</evidence>
<dbReference type="SUPFAM" id="SSF50911">
    <property type="entry name" value="Mannose 6-phosphate receptor domain"/>
    <property type="match status" value="1"/>
</dbReference>
<accession>A0A3P3ZJD0</accession>
<dbReference type="GO" id="GO:0030970">
    <property type="term" value="P:retrograde protein transport, ER to cytosol"/>
    <property type="evidence" value="ECO:0007669"/>
    <property type="project" value="TreeGrafter"/>
</dbReference>
<evidence type="ECO:0000313" key="2">
    <source>
        <dbReference type="EMBL" id="SYZ70376.1"/>
    </source>
</evidence>
<feature type="signal peptide" evidence="1">
    <location>
        <begin position="1"/>
        <end position="28"/>
    </location>
</feature>
<reference evidence="2 3" key="1">
    <citation type="submission" date="2018-09" db="EMBL/GenBank/DDBJ databases">
        <authorList>
            <person name="Peiro R."/>
            <person name="Begona"/>
            <person name="Cbmso G."/>
            <person name="Lopez M."/>
            <person name="Gonzalez S."/>
        </authorList>
    </citation>
    <scope>NUCLEOTIDE SEQUENCE [LARGE SCALE GENOMIC DNA]</scope>
</reference>
<proteinExistence type="predicted"/>
<dbReference type="InterPro" id="IPR045149">
    <property type="entry name" value="OS-9-like"/>
</dbReference>
<name>A0A3P3ZJD0_LEIBR</name>
<dbReference type="InterPro" id="IPR009011">
    <property type="entry name" value="Man6P_isomerase_rcpt-bd_dom_sf"/>
</dbReference>
<evidence type="ECO:0000313" key="3">
    <source>
        <dbReference type="Proteomes" id="UP000319462"/>
    </source>
</evidence>
<dbReference type="VEuPathDB" id="TriTrypDB:LbrM.35.5470"/>
<dbReference type="Gene3D" id="2.70.130.10">
    <property type="entry name" value="Mannose-6-phosphate receptor binding domain"/>
    <property type="match status" value="1"/>
</dbReference>
<dbReference type="GO" id="GO:0005788">
    <property type="term" value="C:endoplasmic reticulum lumen"/>
    <property type="evidence" value="ECO:0007669"/>
    <property type="project" value="TreeGrafter"/>
</dbReference>
<dbReference type="Proteomes" id="UP000319462">
    <property type="component" value="Chromosome 35"/>
</dbReference>
<feature type="chain" id="PRO_5018168562" evidence="1">
    <location>
        <begin position="29"/>
        <end position="245"/>
    </location>
</feature>
<dbReference type="GO" id="GO:0030968">
    <property type="term" value="P:endoplasmic reticulum unfolded protein response"/>
    <property type="evidence" value="ECO:0007669"/>
    <property type="project" value="InterPro"/>
</dbReference>
<keyword evidence="1" id="KW-0732">Signal</keyword>
<protein>
    <submittedName>
        <fullName evidence="2">Hypothetical_protein</fullName>
    </submittedName>
</protein>
<organism evidence="2 3">
    <name type="scientific">Leishmania braziliensis MHOM/BR/75/M2904</name>
    <dbReference type="NCBI Taxonomy" id="420245"/>
    <lineage>
        <taxon>Eukaryota</taxon>
        <taxon>Discoba</taxon>
        <taxon>Euglenozoa</taxon>
        <taxon>Kinetoplastea</taxon>
        <taxon>Metakinetoplastina</taxon>
        <taxon>Trypanosomatida</taxon>
        <taxon>Trypanosomatidae</taxon>
        <taxon>Leishmaniinae</taxon>
        <taxon>Leishmania</taxon>
        <taxon>Leishmania braziliensis species complex</taxon>
    </lineage>
</organism>
<dbReference type="PANTHER" id="PTHR15414">
    <property type="entry name" value="OS-9-RELATED"/>
    <property type="match status" value="1"/>
</dbReference>
<gene>
    <name evidence="2" type="ORF">LBRM2904_35.5640</name>
</gene>